<protein>
    <submittedName>
        <fullName evidence="1">Uncharacterized protein</fullName>
    </submittedName>
</protein>
<proteinExistence type="predicted"/>
<feature type="non-terminal residue" evidence="1">
    <location>
        <position position="72"/>
    </location>
</feature>
<evidence type="ECO:0000313" key="1">
    <source>
        <dbReference type="EMBL" id="CEK76881.1"/>
    </source>
</evidence>
<feature type="non-terminal residue" evidence="1">
    <location>
        <position position="1"/>
    </location>
</feature>
<gene>
    <name evidence="1" type="primary">ORF101997</name>
</gene>
<sequence length="72" mass="8335">LSQRHIWQSSAMDSQHVVSILKKFRETLRVALKRFYCPPAQRLPTSSSLNINYFGMRLSGIHYLSSKAKVVR</sequence>
<accession>A0A0B7AA62</accession>
<organism evidence="1">
    <name type="scientific">Arion vulgaris</name>
    <dbReference type="NCBI Taxonomy" id="1028688"/>
    <lineage>
        <taxon>Eukaryota</taxon>
        <taxon>Metazoa</taxon>
        <taxon>Spiralia</taxon>
        <taxon>Lophotrochozoa</taxon>
        <taxon>Mollusca</taxon>
        <taxon>Gastropoda</taxon>
        <taxon>Heterobranchia</taxon>
        <taxon>Euthyneura</taxon>
        <taxon>Panpulmonata</taxon>
        <taxon>Eupulmonata</taxon>
        <taxon>Stylommatophora</taxon>
        <taxon>Helicina</taxon>
        <taxon>Arionoidea</taxon>
        <taxon>Arionidae</taxon>
        <taxon>Arion</taxon>
    </lineage>
</organism>
<dbReference type="AlphaFoldDB" id="A0A0B7AA62"/>
<reference evidence="1" key="1">
    <citation type="submission" date="2014-12" db="EMBL/GenBank/DDBJ databases">
        <title>Insight into the proteome of Arion vulgaris.</title>
        <authorList>
            <person name="Aradska J."/>
            <person name="Bulat T."/>
            <person name="Smidak R."/>
            <person name="Sarate P."/>
            <person name="Gangsoo J."/>
            <person name="Sialana F."/>
            <person name="Bilban M."/>
            <person name="Lubec G."/>
        </authorList>
    </citation>
    <scope>NUCLEOTIDE SEQUENCE</scope>
    <source>
        <tissue evidence="1">Skin</tissue>
    </source>
</reference>
<dbReference type="EMBL" id="HACG01030016">
    <property type="protein sequence ID" value="CEK76881.1"/>
    <property type="molecule type" value="Transcribed_RNA"/>
</dbReference>
<name>A0A0B7AA62_9EUPU</name>